<dbReference type="Gene3D" id="3.40.50.2300">
    <property type="match status" value="2"/>
</dbReference>
<dbReference type="PANTHER" id="PTHR46847">
    <property type="entry name" value="D-ALLOSE-BINDING PERIPLASMIC PROTEIN-RELATED"/>
    <property type="match status" value="1"/>
</dbReference>
<organism evidence="6 7">
    <name type="scientific">Arthrobacter mobilis</name>
    <dbReference type="NCBI Taxonomy" id="2724944"/>
    <lineage>
        <taxon>Bacteria</taxon>
        <taxon>Bacillati</taxon>
        <taxon>Actinomycetota</taxon>
        <taxon>Actinomycetes</taxon>
        <taxon>Micrococcales</taxon>
        <taxon>Micrococcaceae</taxon>
        <taxon>Arthrobacter</taxon>
    </lineage>
</organism>
<dbReference type="InterPro" id="IPR028082">
    <property type="entry name" value="Peripla_BP_I"/>
</dbReference>
<evidence type="ECO:0000256" key="4">
    <source>
        <dbReference type="SAM" id="SignalP"/>
    </source>
</evidence>
<dbReference type="Pfam" id="PF13407">
    <property type="entry name" value="Peripla_BP_4"/>
    <property type="match status" value="1"/>
</dbReference>
<evidence type="ECO:0000313" key="6">
    <source>
        <dbReference type="EMBL" id="NKX54382.1"/>
    </source>
</evidence>
<dbReference type="GO" id="GO:0030313">
    <property type="term" value="C:cell envelope"/>
    <property type="evidence" value="ECO:0007669"/>
    <property type="project" value="UniProtKB-SubCell"/>
</dbReference>
<comment type="caution">
    <text evidence="6">The sequence shown here is derived from an EMBL/GenBank/DDBJ whole genome shotgun (WGS) entry which is preliminary data.</text>
</comment>
<protein>
    <submittedName>
        <fullName evidence="6">Substrate-binding domain-containing protein</fullName>
    </submittedName>
</protein>
<keyword evidence="3 4" id="KW-0732">Signal</keyword>
<dbReference type="EMBL" id="JAAZSQ010000005">
    <property type="protein sequence ID" value="NKX54382.1"/>
    <property type="molecule type" value="Genomic_DNA"/>
</dbReference>
<dbReference type="SUPFAM" id="SSF53822">
    <property type="entry name" value="Periplasmic binding protein-like I"/>
    <property type="match status" value="1"/>
</dbReference>
<feature type="signal peptide" evidence="4">
    <location>
        <begin position="1"/>
        <end position="35"/>
    </location>
</feature>
<evidence type="ECO:0000313" key="7">
    <source>
        <dbReference type="Proteomes" id="UP000544090"/>
    </source>
</evidence>
<gene>
    <name evidence="6" type="ORF">HGG74_07460</name>
</gene>
<comment type="subcellular location">
    <subcellularLocation>
        <location evidence="1">Cell envelope</location>
    </subcellularLocation>
</comment>
<dbReference type="PANTHER" id="PTHR46847:SF1">
    <property type="entry name" value="D-ALLOSE-BINDING PERIPLASMIC PROTEIN-RELATED"/>
    <property type="match status" value="1"/>
</dbReference>
<evidence type="ECO:0000256" key="2">
    <source>
        <dbReference type="ARBA" id="ARBA00007639"/>
    </source>
</evidence>
<feature type="chain" id="PRO_5030930361" evidence="4">
    <location>
        <begin position="36"/>
        <end position="434"/>
    </location>
</feature>
<dbReference type="InterPro" id="IPR025997">
    <property type="entry name" value="SBP_2_dom"/>
</dbReference>
<dbReference type="GO" id="GO:0030246">
    <property type="term" value="F:carbohydrate binding"/>
    <property type="evidence" value="ECO:0007669"/>
    <property type="project" value="UniProtKB-ARBA"/>
</dbReference>
<evidence type="ECO:0000256" key="1">
    <source>
        <dbReference type="ARBA" id="ARBA00004196"/>
    </source>
</evidence>
<keyword evidence="7" id="KW-1185">Reference proteome</keyword>
<sequence>MTNLSQQDGTRARANKRLRGRILMSLALPAVLALAACGGGGSSSAGGAAAGAAEPLANATCGDVPVVEPNDPEGLLAGLPEKVQASFNGWPDKVEASAWADLESKVDSGPVTVGYLQQDSGSPVAAALSADIKRLAKESQAAGDVKELLIETPGGAGGEVTAADQVRAFEQLVRKGADIIIAQPLSGEALVGAVNSAGEKGVPTVTFTGYVASPYALNISPNGFDAVAQTVARGVDMIGGKGNVLIVQGIEGMTVNTTSVATAKKVLEPCEDIKVVGTPAGDFSDPGAKSAVMSFLASHPEDVDMVYQVASMGAGTFAGFADAGRDKFPVILDNLPTAASLAWWQQLSSDGYKGLAIPGTGTQFGEALWEVAMRTMKGEGPKINQIALETQFITDENVDKYAVPGATTSAEETATVGSLLPADYLDGYFTNPGQ</sequence>
<proteinExistence type="inferred from homology"/>
<dbReference type="Proteomes" id="UP000544090">
    <property type="component" value="Unassembled WGS sequence"/>
</dbReference>
<evidence type="ECO:0000259" key="5">
    <source>
        <dbReference type="Pfam" id="PF13407"/>
    </source>
</evidence>
<comment type="similarity">
    <text evidence="2">Belongs to the bacterial solute-binding protein 2 family.</text>
</comment>
<dbReference type="RefSeq" id="WP_168485726.1">
    <property type="nucleotide sequence ID" value="NZ_JAAZSQ010000005.1"/>
</dbReference>
<reference evidence="6 7" key="1">
    <citation type="submission" date="2020-04" db="EMBL/GenBank/DDBJ databases">
        <title>Arthrobacter sp. nov.</title>
        <authorList>
            <person name="Liu S."/>
        </authorList>
    </citation>
    <scope>NUCLEOTIDE SEQUENCE [LARGE SCALE GENOMIC DNA]</scope>
    <source>
        <strain evidence="6 7">E918</strain>
    </source>
</reference>
<accession>A0A7X6K3J4</accession>
<feature type="domain" description="Periplasmic binding protein" evidence="5">
    <location>
        <begin position="114"/>
        <end position="350"/>
    </location>
</feature>
<evidence type="ECO:0000256" key="3">
    <source>
        <dbReference type="ARBA" id="ARBA00022729"/>
    </source>
</evidence>
<name>A0A7X6K3J4_9MICC</name>
<dbReference type="AlphaFoldDB" id="A0A7X6K3J4"/>